<dbReference type="EMBL" id="QUNF01000002">
    <property type="protein sequence ID" value="REG92873.1"/>
    <property type="molecule type" value="Genomic_DNA"/>
</dbReference>
<dbReference type="AlphaFoldDB" id="A0A3E0E550"/>
<evidence type="ECO:0000256" key="1">
    <source>
        <dbReference type="ARBA" id="ARBA00022729"/>
    </source>
</evidence>
<accession>A0A3E0E550</accession>
<gene>
    <name evidence="3" type="ORF">C8N25_102277</name>
</gene>
<protein>
    <submittedName>
        <fullName evidence="3">VCBS repeat protein</fullName>
    </submittedName>
</protein>
<dbReference type="PANTHER" id="PTHR16026:SF0">
    <property type="entry name" value="CARTILAGE ACIDIC PROTEIN 1"/>
    <property type="match status" value="1"/>
</dbReference>
<sequence>MKKTLLAFSFISILISCNDLDKEVFRKISPEDSGIHFSNDLVLSDSFNAIEFEYVYNGAGLGVADFDQDGWMDVFFAGNQVSNQLYHNIKGKKFQDITDAAGLGGNSDWCTGVSIVDINQDGFPDIYVSVAGFEKNATRNLLYINQGDLTFTEEAASYGIDDSGYGTQAVFFDYDKDGDLDLYVLNNALETYNRGNIKPKVVDGSAASNDRLYRNDGLKRFTDVTLSAGILKEGWGLGVSVSDLNGDDWPDIYVSNDFLSNDLLYINQQDGTFLDEITDRLSHQSLNGMGNDVADYNNDGWPDIVVLDMLPADNFREKMMLLPTSYNQFKMNLHESYQPQYVRNTLQLNQGGKFSEIGQLAGIAKTDWSWASLFADFDLDGQKDLFITNGYRKDVTNLDYIVYSNNTSAFGTPEAKREEILKEMNLLEGVNLHNFIFQNQGDLTFKDQSLNWGMEEETFSNGAVYVDYDNDGDLDLIVNNIDQKASIHENRTLEARSPNSNYITINLKGSKGNIDALGAKVWLETQSGFQFLEKYPVRGYKSSVDPRLNFGWKIDDPLVALWVKWPDGKIQSAFNTAYNKIVEIEYAPNQTVLPEHLTVSSKKIFIEAEVKGLDYTHAEPDYNDFQVQGALPRKYSSDGPVSEVGDLDGDGLDDLIVGGSVGESTSIFFHNADDSFTRLSLEETIPFHDSGIAILDADRDGNMDLVLLSGGNRFEVGDKHYETRLYLGKGNRKFERDVSAIPQSPNNSAVIKASDIDQDGDLDLVIGGSILPGYFPMSSDSYVLINQSGKFSRVDFQLDQGLGKIGIVGDIELVDLDQDGFDDLVLVEEWGKVRIFQNRNGQFFEIGMDLSHRLGGGWWRSVTTADFDQDGDMDLILGNLGDNQLDQPRLERPVRLYYGDFDLNGTRDQVLTYFNAENEVVKYPRDLLIAQIPVIKKRFPDYNSYAIADLKRTFRADELALARRYEVTNSSSYYLENLGDFNFELTKLPIESQFSPLLDAQVLDVNSDGFEDLIFVGNDYGMEMQAGQQDASLGGVLLFNPETGFQSISARKSCFQVKGNTKAIEKIQLASEKVLLLVLQNGGQSKVFQFDSSSISSNWP</sequence>
<dbReference type="SUPFAM" id="SSF69318">
    <property type="entry name" value="Integrin alpha N-terminal domain"/>
    <property type="match status" value="3"/>
</dbReference>
<dbReference type="Proteomes" id="UP000256405">
    <property type="component" value="Unassembled WGS sequence"/>
</dbReference>
<evidence type="ECO:0000259" key="2">
    <source>
        <dbReference type="Pfam" id="PF07593"/>
    </source>
</evidence>
<dbReference type="InterPro" id="IPR028994">
    <property type="entry name" value="Integrin_alpha_N"/>
</dbReference>
<dbReference type="InterPro" id="IPR027039">
    <property type="entry name" value="Crtac1"/>
</dbReference>
<feature type="domain" description="ASPIC/UnbV" evidence="2">
    <location>
        <begin position="516"/>
        <end position="581"/>
    </location>
</feature>
<reference evidence="3 4" key="1">
    <citation type="submission" date="2018-08" db="EMBL/GenBank/DDBJ databases">
        <title>Genomic Encyclopedia of Archaeal and Bacterial Type Strains, Phase II (KMG-II): from individual species to whole genera.</title>
        <authorList>
            <person name="Goeker M."/>
        </authorList>
    </citation>
    <scope>NUCLEOTIDE SEQUENCE [LARGE SCALE GENOMIC DNA]</scope>
    <source>
        <strain evidence="3 4">DSM 15986</strain>
    </source>
</reference>
<dbReference type="PANTHER" id="PTHR16026">
    <property type="entry name" value="CARTILAGE ACIDIC PROTEIN 1"/>
    <property type="match status" value="1"/>
</dbReference>
<dbReference type="OrthoDB" id="9816120at2"/>
<dbReference type="InterPro" id="IPR013517">
    <property type="entry name" value="FG-GAP"/>
</dbReference>
<evidence type="ECO:0000313" key="3">
    <source>
        <dbReference type="EMBL" id="REG92873.1"/>
    </source>
</evidence>
<dbReference type="Pfam" id="PF13517">
    <property type="entry name" value="FG-GAP_3"/>
    <property type="match status" value="5"/>
</dbReference>
<organism evidence="3 4">
    <name type="scientific">Algoriphagus antarcticus</name>
    <dbReference type="NCBI Taxonomy" id="238540"/>
    <lineage>
        <taxon>Bacteria</taxon>
        <taxon>Pseudomonadati</taxon>
        <taxon>Bacteroidota</taxon>
        <taxon>Cytophagia</taxon>
        <taxon>Cytophagales</taxon>
        <taxon>Cyclobacteriaceae</taxon>
        <taxon>Algoriphagus</taxon>
    </lineage>
</organism>
<dbReference type="InterPro" id="IPR011519">
    <property type="entry name" value="UnbV_ASPIC"/>
</dbReference>
<keyword evidence="1" id="KW-0732">Signal</keyword>
<dbReference type="RefSeq" id="WP_140160504.1">
    <property type="nucleotide sequence ID" value="NZ_MSSW01000003.1"/>
</dbReference>
<name>A0A3E0E550_9BACT</name>
<dbReference type="Pfam" id="PF07593">
    <property type="entry name" value="UnbV_ASPIC"/>
    <property type="match status" value="1"/>
</dbReference>
<comment type="caution">
    <text evidence="3">The sequence shown here is derived from an EMBL/GenBank/DDBJ whole genome shotgun (WGS) entry which is preliminary data.</text>
</comment>
<dbReference type="Gene3D" id="2.130.10.130">
    <property type="entry name" value="Integrin alpha, N-terminal"/>
    <property type="match status" value="4"/>
</dbReference>
<proteinExistence type="predicted"/>
<keyword evidence="4" id="KW-1185">Reference proteome</keyword>
<evidence type="ECO:0000313" key="4">
    <source>
        <dbReference type="Proteomes" id="UP000256405"/>
    </source>
</evidence>
<dbReference type="PROSITE" id="PS51257">
    <property type="entry name" value="PROKAR_LIPOPROTEIN"/>
    <property type="match status" value="1"/>
</dbReference>